<dbReference type="InterPro" id="IPR007542">
    <property type="entry name" value="MCP_C"/>
</dbReference>
<dbReference type="SUPFAM" id="SSF49749">
    <property type="entry name" value="Group II dsDNA viruses VP"/>
    <property type="match status" value="2"/>
</dbReference>
<accession>A0A6C0BH73</accession>
<protein>
    <recommendedName>
        <fullName evidence="4">Major capsid protein N-terminal domain-containing protein</fullName>
    </recommendedName>
</protein>
<dbReference type="GO" id="GO:0005198">
    <property type="term" value="F:structural molecule activity"/>
    <property type="evidence" value="ECO:0007669"/>
    <property type="project" value="InterPro"/>
</dbReference>
<proteinExistence type="predicted"/>
<evidence type="ECO:0000259" key="1">
    <source>
        <dbReference type="Pfam" id="PF04451"/>
    </source>
</evidence>
<feature type="domain" description="Major capsid protein C-terminal" evidence="1">
    <location>
        <begin position="261"/>
        <end position="459"/>
    </location>
</feature>
<name>A0A6C0BH73_9ZZZZ</name>
<dbReference type="InterPro" id="IPR031654">
    <property type="entry name" value="Capsid_N"/>
</dbReference>
<dbReference type="AlphaFoldDB" id="A0A6C0BH73"/>
<dbReference type="Gene3D" id="2.70.9.20">
    <property type="entry name" value="Major capsid protein Vp54"/>
    <property type="match status" value="1"/>
</dbReference>
<sequence>MGGGGLMQLVAYGAQDIYLTGNPQITFFKVVYRRHTNFAMEAIEQTFNGTANFGKRVTCTISRNGDLIHRIYLQATLPQVTLQASDGSGAQFRWLNYVGHNLINSVELEVGGQRIDKHYGDWLHVWNELTQEPGKQSGYAEMVGNVPELVNLLVQGGEGCDNYCTGGEPGASSEVRNCAPEYTLYIPLQFWFCRNPGLALPLIALQYHEVKINLEMTDVKYLCWDNVTGSATNNAIKTRVASTGLVSASLYVDYIYLDTDERRRFAQVSHEYLIEQLQYTGAESVTSSNNKIKLNFNHPTKELVWVVQRDSFVACDDVTPAAWKGMQPFNYSDWWDRSVLDSGYSLTRVEGLAGNNPVVTAKIQLNGHDRFSEREGKYFNLVQPYQHHTNVPAVGINVYSFALKPEDHQPSGSCNFSRIDNATLLLTLTNNTVSSTNTAKVRVYAVNYNVLRIMSGMGGLAYSN</sequence>
<dbReference type="InterPro" id="IPR038519">
    <property type="entry name" value="MCP_C_sf"/>
</dbReference>
<dbReference type="InterPro" id="IPR016112">
    <property type="entry name" value="VP_dsDNA_II"/>
</dbReference>
<evidence type="ECO:0000313" key="3">
    <source>
        <dbReference type="EMBL" id="QHS91687.1"/>
    </source>
</evidence>
<dbReference type="Pfam" id="PF04451">
    <property type="entry name" value="Capsid_NCLDV"/>
    <property type="match status" value="1"/>
</dbReference>
<evidence type="ECO:0008006" key="4">
    <source>
        <dbReference type="Google" id="ProtNLM"/>
    </source>
</evidence>
<organism evidence="3">
    <name type="scientific">viral metagenome</name>
    <dbReference type="NCBI Taxonomy" id="1070528"/>
    <lineage>
        <taxon>unclassified sequences</taxon>
        <taxon>metagenomes</taxon>
        <taxon>organismal metagenomes</taxon>
    </lineage>
</organism>
<dbReference type="Pfam" id="PF16903">
    <property type="entry name" value="Capsid_N"/>
    <property type="match status" value="1"/>
</dbReference>
<feature type="domain" description="Major capsid protein N-terminal" evidence="2">
    <location>
        <begin position="26"/>
        <end position="258"/>
    </location>
</feature>
<reference evidence="3" key="1">
    <citation type="journal article" date="2020" name="Nature">
        <title>Giant virus diversity and host interactions through global metagenomics.</title>
        <authorList>
            <person name="Schulz F."/>
            <person name="Roux S."/>
            <person name="Paez-Espino D."/>
            <person name="Jungbluth S."/>
            <person name="Walsh D.A."/>
            <person name="Denef V.J."/>
            <person name="McMahon K.D."/>
            <person name="Konstantinidis K.T."/>
            <person name="Eloe-Fadrosh E.A."/>
            <person name="Kyrpides N.C."/>
            <person name="Woyke T."/>
        </authorList>
    </citation>
    <scope>NUCLEOTIDE SEQUENCE</scope>
    <source>
        <strain evidence="3">GVMAG-M-3300013006-15</strain>
    </source>
</reference>
<evidence type="ECO:0000259" key="2">
    <source>
        <dbReference type="Pfam" id="PF16903"/>
    </source>
</evidence>
<dbReference type="EMBL" id="MN739162">
    <property type="protein sequence ID" value="QHS91687.1"/>
    <property type="molecule type" value="Genomic_DNA"/>
</dbReference>
<dbReference type="Gene3D" id="2.70.9.10">
    <property type="entry name" value="Adenovirus Type 2 Hexon, domain 4"/>
    <property type="match status" value="1"/>
</dbReference>